<protein>
    <recommendedName>
        <fullName evidence="5">START domain-containing protein</fullName>
    </recommendedName>
</protein>
<dbReference type="OrthoDB" id="10635729at2759"/>
<feature type="chain" id="PRO_5009192716" description="START domain-containing protein" evidence="2">
    <location>
        <begin position="20"/>
        <end position="464"/>
    </location>
</feature>
<evidence type="ECO:0000313" key="3">
    <source>
        <dbReference type="EMBL" id="OEU13689.1"/>
    </source>
</evidence>
<organism evidence="3 4">
    <name type="scientific">Fragilariopsis cylindrus CCMP1102</name>
    <dbReference type="NCBI Taxonomy" id="635003"/>
    <lineage>
        <taxon>Eukaryota</taxon>
        <taxon>Sar</taxon>
        <taxon>Stramenopiles</taxon>
        <taxon>Ochrophyta</taxon>
        <taxon>Bacillariophyta</taxon>
        <taxon>Bacillariophyceae</taxon>
        <taxon>Bacillariophycidae</taxon>
        <taxon>Bacillariales</taxon>
        <taxon>Bacillariaceae</taxon>
        <taxon>Fragilariopsis</taxon>
    </lineage>
</organism>
<evidence type="ECO:0008006" key="5">
    <source>
        <dbReference type="Google" id="ProtNLM"/>
    </source>
</evidence>
<keyword evidence="2" id="KW-0732">Signal</keyword>
<feature type="signal peptide" evidence="2">
    <location>
        <begin position="1"/>
        <end position="19"/>
    </location>
</feature>
<evidence type="ECO:0000256" key="2">
    <source>
        <dbReference type="SAM" id="SignalP"/>
    </source>
</evidence>
<name>A0A1E7F6D2_9STRA</name>
<sequence length="464" mass="52245">MISSWYIGFSPLLLPLIFADPATVGSAATRATSAVVAHPVLTSTCSSSSTFTNSDVEINIGDKDDDGNATVSVLPSLLCLHSLNPRSQLYLKTLLRSRKRSNSNHTVPSIITRTYDDDDDDDDELFDDCKKELNYCWTWEPKTTISPHDPQVHKQKRYRRRKRQRQALIKLSSSSTITDVINNSSNSSNKIKLFLTSANFRNNDHIALPPLIAELVQQRTKSFQIGNPLINLTGRWRPATTTITTSDLNDYDSFLKACCSDTITYWIRQLLTSSSIVSRQELAVKQLDGGLVMEFVDVHPLSSKIWNRTIMTSSRISSEISSRSSGTINATGLTENTNNYRPYVNRLKDPYGDPILVEAYWQNNGTVHTTLSRKSIASNSDKDNGDSNSNEDNPIEWIEMNRYLLLEEEGEHHHHDNNLEEEGEKNRVLVCETIFYSMSSPPPIGVSNTTGAMAKMTWRWEEVS</sequence>
<proteinExistence type="predicted"/>
<dbReference type="Proteomes" id="UP000095751">
    <property type="component" value="Unassembled WGS sequence"/>
</dbReference>
<reference evidence="3 4" key="1">
    <citation type="submission" date="2016-09" db="EMBL/GenBank/DDBJ databases">
        <title>Extensive genetic diversity and differential bi-allelic expression allows diatom success in the polar Southern Ocean.</title>
        <authorList>
            <consortium name="DOE Joint Genome Institute"/>
            <person name="Mock T."/>
            <person name="Otillar R.P."/>
            <person name="Strauss J."/>
            <person name="Dupont C."/>
            <person name="Frickenhaus S."/>
            <person name="Maumus F."/>
            <person name="Mcmullan M."/>
            <person name="Sanges R."/>
            <person name="Schmutz J."/>
            <person name="Toseland A."/>
            <person name="Valas R."/>
            <person name="Veluchamy A."/>
            <person name="Ward B.J."/>
            <person name="Allen A."/>
            <person name="Barry K."/>
            <person name="Falciatore A."/>
            <person name="Ferrante M."/>
            <person name="Fortunato A.E."/>
            <person name="Gloeckner G."/>
            <person name="Gruber A."/>
            <person name="Hipkin R."/>
            <person name="Janech M."/>
            <person name="Kroth P."/>
            <person name="Leese F."/>
            <person name="Lindquist E."/>
            <person name="Lyon B.R."/>
            <person name="Martin J."/>
            <person name="Mayer C."/>
            <person name="Parker M."/>
            <person name="Quesneville H."/>
            <person name="Raymond J."/>
            <person name="Uhlig C."/>
            <person name="Valentin K.U."/>
            <person name="Worden A.Z."/>
            <person name="Armbrust E.V."/>
            <person name="Bowler C."/>
            <person name="Green B."/>
            <person name="Moulton V."/>
            <person name="Van Oosterhout C."/>
            <person name="Grigoriev I."/>
        </authorList>
    </citation>
    <scope>NUCLEOTIDE SEQUENCE [LARGE SCALE GENOMIC DNA]</scope>
    <source>
        <strain evidence="3 4">CCMP1102</strain>
    </source>
</reference>
<evidence type="ECO:0000313" key="4">
    <source>
        <dbReference type="Proteomes" id="UP000095751"/>
    </source>
</evidence>
<dbReference type="KEGG" id="fcy:FRACYDRAFT_242032"/>
<dbReference type="EMBL" id="KV784361">
    <property type="protein sequence ID" value="OEU13689.1"/>
    <property type="molecule type" value="Genomic_DNA"/>
</dbReference>
<keyword evidence="4" id="KW-1185">Reference proteome</keyword>
<accession>A0A1E7F6D2</accession>
<evidence type="ECO:0000256" key="1">
    <source>
        <dbReference type="SAM" id="MobiDB-lite"/>
    </source>
</evidence>
<gene>
    <name evidence="3" type="ORF">FRACYDRAFT_242032</name>
</gene>
<dbReference type="AlphaFoldDB" id="A0A1E7F6D2"/>
<feature type="region of interest" description="Disordered" evidence="1">
    <location>
        <begin position="372"/>
        <end position="393"/>
    </location>
</feature>
<dbReference type="InParanoid" id="A0A1E7F6D2"/>